<dbReference type="Proteomes" id="UP000025171">
    <property type="component" value="Unassembled WGS sequence"/>
</dbReference>
<evidence type="ECO:0000313" key="2">
    <source>
        <dbReference type="EMBL" id="KCZ90763.1"/>
    </source>
</evidence>
<reference evidence="2 3" key="1">
    <citation type="journal article" date="2014" name="Antonie Van Leeuwenhoek">
        <title>Hyphomonas beringensis sp. nov. and Hyphomonas chukchiensis sp. nov., isolated from surface seawater of the Bering Sea and Chukchi Sea.</title>
        <authorList>
            <person name="Li C."/>
            <person name="Lai Q."/>
            <person name="Li G."/>
            <person name="Dong C."/>
            <person name="Wang J."/>
            <person name="Liao Y."/>
            <person name="Shao Z."/>
        </authorList>
    </citation>
    <scope>NUCLEOTIDE SEQUENCE [LARGE SCALE GENOMIC DNA]</scope>
    <source>
        <strain evidence="2 3">MHS-2</strain>
    </source>
</reference>
<dbReference type="GO" id="GO:0003677">
    <property type="term" value="F:DNA binding"/>
    <property type="evidence" value="ECO:0007669"/>
    <property type="project" value="InterPro"/>
</dbReference>
<feature type="domain" description="HTH luxR-type" evidence="1">
    <location>
        <begin position="302"/>
        <end position="359"/>
    </location>
</feature>
<dbReference type="Gene3D" id="1.10.10.10">
    <property type="entry name" value="Winged helix-like DNA-binding domain superfamily/Winged helix DNA-binding domain"/>
    <property type="match status" value="1"/>
</dbReference>
<evidence type="ECO:0000259" key="1">
    <source>
        <dbReference type="SMART" id="SM00421"/>
    </source>
</evidence>
<dbReference type="RefSeq" id="WP_035617513.1">
    <property type="nucleotide sequence ID" value="NZ_ARYK01000006.1"/>
</dbReference>
<dbReference type="STRING" id="1280950.HJO_12966"/>
<name>A0A059FJV1_9PROT</name>
<dbReference type="InterPro" id="IPR036388">
    <property type="entry name" value="WH-like_DNA-bd_sf"/>
</dbReference>
<evidence type="ECO:0000313" key="3">
    <source>
        <dbReference type="Proteomes" id="UP000025171"/>
    </source>
</evidence>
<comment type="caution">
    <text evidence="2">The sequence shown here is derived from an EMBL/GenBank/DDBJ whole genome shotgun (WGS) entry which is preliminary data.</text>
</comment>
<keyword evidence="3" id="KW-1185">Reference proteome</keyword>
<organism evidence="2 3">
    <name type="scientific">Hyphomonas johnsonii MHS-2</name>
    <dbReference type="NCBI Taxonomy" id="1280950"/>
    <lineage>
        <taxon>Bacteria</taxon>
        <taxon>Pseudomonadati</taxon>
        <taxon>Pseudomonadota</taxon>
        <taxon>Alphaproteobacteria</taxon>
        <taxon>Hyphomonadales</taxon>
        <taxon>Hyphomonadaceae</taxon>
        <taxon>Hyphomonas</taxon>
    </lineage>
</organism>
<dbReference type="PATRIC" id="fig|1280950.3.peg.2599"/>
<dbReference type="GO" id="GO:0006355">
    <property type="term" value="P:regulation of DNA-templated transcription"/>
    <property type="evidence" value="ECO:0007669"/>
    <property type="project" value="InterPro"/>
</dbReference>
<dbReference type="InterPro" id="IPR000792">
    <property type="entry name" value="Tscrpt_reg_LuxR_C"/>
</dbReference>
<gene>
    <name evidence="2" type="ORF">HJO_12966</name>
</gene>
<dbReference type="AlphaFoldDB" id="A0A059FJV1"/>
<dbReference type="OrthoDB" id="7444822at2"/>
<dbReference type="EMBL" id="ARYK01000006">
    <property type="protein sequence ID" value="KCZ90763.1"/>
    <property type="molecule type" value="Genomic_DNA"/>
</dbReference>
<dbReference type="SUPFAM" id="SSF46894">
    <property type="entry name" value="C-terminal effector domain of the bipartite response regulators"/>
    <property type="match status" value="1"/>
</dbReference>
<dbReference type="eggNOG" id="COG2771">
    <property type="taxonomic scope" value="Bacteria"/>
</dbReference>
<dbReference type="InterPro" id="IPR016032">
    <property type="entry name" value="Sig_transdc_resp-reg_C-effctor"/>
</dbReference>
<dbReference type="Gene3D" id="3.30.450.20">
    <property type="entry name" value="PAS domain"/>
    <property type="match status" value="1"/>
</dbReference>
<accession>A0A059FJV1</accession>
<dbReference type="SMART" id="SM00421">
    <property type="entry name" value="HTH_LUXR"/>
    <property type="match status" value="1"/>
</dbReference>
<protein>
    <submittedName>
        <fullName evidence="2">Transcriptional regulator, LuxR family protein</fullName>
    </submittedName>
</protein>
<sequence length="367" mass="40492">MLTGLLDSIYDSAFDDQAWTRTVGTLESMFNAHSSALVVVSPSRTLLQQTSVDESVTSAYNLHHWKNDIWMQRFERARSGTVVTGYMLAPLDQIDPDYKADILDASGTVDSLASQIIQSPRHIACFSLYRSPSIGLFSPEDVMRMETITPHMCRAMRLRERLGNLSDDMTLLESAFQSLPTACMIMSETGKIRWMNRSAEKVISDQTLLSSRSGDIRALDAPSAQRWRTTLRHCVGTGQSGTCLMRDVRGAFWMVQASVLRNEIRQEVEDQLVEGDAETLVLVVLHPSANLADVQSQALAEAFGLTAREAELAMELAQGLDLRQAAKNLKIKLAAARSHLKAVFSKTGVTRQAALVAMIVGILAAHH</sequence>
<proteinExistence type="predicted"/>